<keyword evidence="6" id="KW-1185">Reference proteome</keyword>
<dbReference type="InterPro" id="IPR004045">
    <property type="entry name" value="Glutathione_S-Trfase_N"/>
</dbReference>
<dbReference type="SFLD" id="SFLDG00358">
    <property type="entry name" value="Main_(cytGST)"/>
    <property type="match status" value="1"/>
</dbReference>
<dbReference type="GO" id="GO:0005737">
    <property type="term" value="C:cytoplasm"/>
    <property type="evidence" value="ECO:0007669"/>
    <property type="project" value="UniProtKB-SubCell"/>
</dbReference>
<dbReference type="Proteomes" id="UP000785679">
    <property type="component" value="Unassembled WGS sequence"/>
</dbReference>
<dbReference type="InterPro" id="IPR051369">
    <property type="entry name" value="GST_Theta"/>
</dbReference>
<dbReference type="Gene3D" id="3.40.30.10">
    <property type="entry name" value="Glutaredoxin"/>
    <property type="match status" value="1"/>
</dbReference>
<dbReference type="AlphaFoldDB" id="A0A8J8NKJ7"/>
<evidence type="ECO:0000256" key="1">
    <source>
        <dbReference type="ARBA" id="ARBA00004496"/>
    </source>
</evidence>
<evidence type="ECO:0000259" key="4">
    <source>
        <dbReference type="PROSITE" id="PS50405"/>
    </source>
</evidence>
<dbReference type="PROSITE" id="PS50404">
    <property type="entry name" value="GST_NTER"/>
    <property type="match status" value="1"/>
</dbReference>
<dbReference type="InterPro" id="IPR036249">
    <property type="entry name" value="Thioredoxin-like_sf"/>
</dbReference>
<dbReference type="EMBL" id="RRYP01014532">
    <property type="protein sequence ID" value="TNV75925.1"/>
    <property type="molecule type" value="Genomic_DNA"/>
</dbReference>
<dbReference type="InterPro" id="IPR036282">
    <property type="entry name" value="Glutathione-S-Trfase_C_sf"/>
</dbReference>
<evidence type="ECO:0008006" key="7">
    <source>
        <dbReference type="Google" id="ProtNLM"/>
    </source>
</evidence>
<protein>
    <recommendedName>
        <fullName evidence="7">Glutathione S-transferase</fullName>
    </recommendedName>
</protein>
<keyword evidence="2" id="KW-0963">Cytoplasm</keyword>
<dbReference type="Pfam" id="PF13417">
    <property type="entry name" value="GST_N_3"/>
    <property type="match status" value="1"/>
</dbReference>
<feature type="domain" description="GST N-terminal" evidence="3">
    <location>
        <begin position="7"/>
        <end position="89"/>
    </location>
</feature>
<evidence type="ECO:0000259" key="3">
    <source>
        <dbReference type="PROSITE" id="PS50404"/>
    </source>
</evidence>
<dbReference type="PROSITE" id="PS50405">
    <property type="entry name" value="GST_CTER"/>
    <property type="match status" value="1"/>
</dbReference>
<reference evidence="5" key="1">
    <citation type="submission" date="2019-06" db="EMBL/GenBank/DDBJ databases">
        <authorList>
            <person name="Zheng W."/>
        </authorList>
    </citation>
    <scope>NUCLEOTIDE SEQUENCE</scope>
    <source>
        <strain evidence="5">QDHG01</strain>
    </source>
</reference>
<comment type="caution">
    <text evidence="5">The sequence shown here is derived from an EMBL/GenBank/DDBJ whole genome shotgun (WGS) entry which is preliminary data.</text>
</comment>
<feature type="domain" description="GST C-terminal" evidence="4">
    <location>
        <begin position="96"/>
        <end position="207"/>
    </location>
</feature>
<comment type="subcellular location">
    <subcellularLocation>
        <location evidence="1">Cytoplasm</location>
    </subcellularLocation>
</comment>
<name>A0A8J8NKJ7_HALGN</name>
<organism evidence="5 6">
    <name type="scientific">Halteria grandinella</name>
    <dbReference type="NCBI Taxonomy" id="5974"/>
    <lineage>
        <taxon>Eukaryota</taxon>
        <taxon>Sar</taxon>
        <taxon>Alveolata</taxon>
        <taxon>Ciliophora</taxon>
        <taxon>Intramacronucleata</taxon>
        <taxon>Spirotrichea</taxon>
        <taxon>Stichotrichia</taxon>
        <taxon>Sporadotrichida</taxon>
        <taxon>Halteriidae</taxon>
        <taxon>Halteria</taxon>
    </lineage>
</organism>
<dbReference type="Pfam" id="PF14497">
    <property type="entry name" value="GST_C_3"/>
    <property type="match status" value="1"/>
</dbReference>
<evidence type="ECO:0000313" key="6">
    <source>
        <dbReference type="Proteomes" id="UP000785679"/>
    </source>
</evidence>
<sequence length="207" mass="23894">MEQKDKHAITLYWNLLSQPSRTVKALLLVGNVPHNEEHIDLFAGQQHSAEFKTNINPRGLVPVIKDGDFAVSESNAIMKYLCSTQEGIPYHYWPKDANVRAHIDQFLEYQQNHFRPSLGGPFWKILGAKFFGRPFEEAELKQVIEIFWKELDTLEVYLGQHEGDFIVGKEPTIADIQLYSDFTLLYNAKLDQEFEDSTKYQSQGQSK</sequence>
<proteinExistence type="predicted"/>
<dbReference type="SUPFAM" id="SSF47616">
    <property type="entry name" value="GST C-terminal domain-like"/>
    <property type="match status" value="1"/>
</dbReference>
<dbReference type="SUPFAM" id="SSF52833">
    <property type="entry name" value="Thioredoxin-like"/>
    <property type="match status" value="1"/>
</dbReference>
<dbReference type="InterPro" id="IPR040079">
    <property type="entry name" value="Glutathione_S-Trfase"/>
</dbReference>
<accession>A0A8J8NKJ7</accession>
<evidence type="ECO:0000313" key="5">
    <source>
        <dbReference type="EMBL" id="TNV75925.1"/>
    </source>
</evidence>
<dbReference type="SFLD" id="SFLDS00019">
    <property type="entry name" value="Glutathione_Transferase_(cytos"/>
    <property type="match status" value="1"/>
</dbReference>
<dbReference type="InterPro" id="IPR010987">
    <property type="entry name" value="Glutathione-S-Trfase_C-like"/>
</dbReference>
<dbReference type="Gene3D" id="1.20.1050.10">
    <property type="match status" value="1"/>
</dbReference>
<dbReference type="OrthoDB" id="292533at2759"/>
<dbReference type="PANTHER" id="PTHR43917">
    <property type="match status" value="1"/>
</dbReference>
<dbReference type="PANTHER" id="PTHR43917:SF8">
    <property type="entry name" value="GH16740P-RELATED"/>
    <property type="match status" value="1"/>
</dbReference>
<dbReference type="InterPro" id="IPR004046">
    <property type="entry name" value="GST_C"/>
</dbReference>
<evidence type="ECO:0000256" key="2">
    <source>
        <dbReference type="ARBA" id="ARBA00022490"/>
    </source>
</evidence>
<gene>
    <name evidence="5" type="ORF">FGO68_gene5836</name>
</gene>